<protein>
    <submittedName>
        <fullName evidence="2">Uncharacterized protein</fullName>
    </submittedName>
</protein>
<feature type="region of interest" description="Disordered" evidence="1">
    <location>
        <begin position="116"/>
        <end position="135"/>
    </location>
</feature>
<feature type="compositionally biased region" description="Polar residues" evidence="1">
    <location>
        <begin position="94"/>
        <end position="104"/>
    </location>
</feature>
<evidence type="ECO:0000313" key="2">
    <source>
        <dbReference type="EMBL" id="CAB1419304.1"/>
    </source>
</evidence>
<dbReference type="AlphaFoldDB" id="A0A9N7TV02"/>
<feature type="region of interest" description="Disordered" evidence="1">
    <location>
        <begin position="60"/>
        <end position="104"/>
    </location>
</feature>
<keyword evidence="3" id="KW-1185">Reference proteome</keyword>
<comment type="caution">
    <text evidence="2">The sequence shown here is derived from an EMBL/GenBank/DDBJ whole genome shotgun (WGS) entry which is preliminary data.</text>
</comment>
<gene>
    <name evidence="2" type="ORF">PLEPLA_LOCUS7132</name>
</gene>
<evidence type="ECO:0000313" key="3">
    <source>
        <dbReference type="Proteomes" id="UP001153269"/>
    </source>
</evidence>
<reference evidence="2" key="1">
    <citation type="submission" date="2020-03" db="EMBL/GenBank/DDBJ databases">
        <authorList>
            <person name="Weist P."/>
        </authorList>
    </citation>
    <scope>NUCLEOTIDE SEQUENCE</scope>
</reference>
<evidence type="ECO:0000256" key="1">
    <source>
        <dbReference type="SAM" id="MobiDB-lite"/>
    </source>
</evidence>
<feature type="compositionally biased region" description="Basic and acidic residues" evidence="1">
    <location>
        <begin position="116"/>
        <end position="127"/>
    </location>
</feature>
<dbReference type="EMBL" id="CADEAL010000379">
    <property type="protein sequence ID" value="CAB1419304.1"/>
    <property type="molecule type" value="Genomic_DNA"/>
</dbReference>
<proteinExistence type="predicted"/>
<accession>A0A9N7TV02</accession>
<name>A0A9N7TV02_PLEPL</name>
<organism evidence="2 3">
    <name type="scientific">Pleuronectes platessa</name>
    <name type="common">European plaice</name>
    <dbReference type="NCBI Taxonomy" id="8262"/>
    <lineage>
        <taxon>Eukaryota</taxon>
        <taxon>Metazoa</taxon>
        <taxon>Chordata</taxon>
        <taxon>Craniata</taxon>
        <taxon>Vertebrata</taxon>
        <taxon>Euteleostomi</taxon>
        <taxon>Actinopterygii</taxon>
        <taxon>Neopterygii</taxon>
        <taxon>Teleostei</taxon>
        <taxon>Neoteleostei</taxon>
        <taxon>Acanthomorphata</taxon>
        <taxon>Carangaria</taxon>
        <taxon>Pleuronectiformes</taxon>
        <taxon>Pleuronectoidei</taxon>
        <taxon>Pleuronectidae</taxon>
        <taxon>Pleuronectes</taxon>
    </lineage>
</organism>
<dbReference type="Proteomes" id="UP001153269">
    <property type="component" value="Unassembled WGS sequence"/>
</dbReference>
<sequence length="135" mass="15200">MKQESQVPDSVNTSRCDEGEQSLQAAARHIRPLRFQSLFVLGHCFITFKTLLGEILRLALPRNKDLPVPPQERSEERPGAGGQGREGVKGGEEMTSSGSAEVQTEQICTVWRKVEEKQEGARMHRREEEEDHGDM</sequence>